<dbReference type="Proteomes" id="UP001162992">
    <property type="component" value="Chromosome 3"/>
</dbReference>
<reference evidence="2" key="1">
    <citation type="journal article" date="2024" name="Proc. Natl. Acad. Sci. U.S.A.">
        <title>Extraordinary preservation of gene collinearity over three hundred million years revealed in homosporous lycophytes.</title>
        <authorList>
            <person name="Li C."/>
            <person name="Wickell D."/>
            <person name="Kuo L.Y."/>
            <person name="Chen X."/>
            <person name="Nie B."/>
            <person name="Liao X."/>
            <person name="Peng D."/>
            <person name="Ji J."/>
            <person name="Jenkins J."/>
            <person name="Williams M."/>
            <person name="Shu S."/>
            <person name="Plott C."/>
            <person name="Barry K."/>
            <person name="Rajasekar S."/>
            <person name="Grimwood J."/>
            <person name="Han X."/>
            <person name="Sun S."/>
            <person name="Hou Z."/>
            <person name="He W."/>
            <person name="Dai G."/>
            <person name="Sun C."/>
            <person name="Schmutz J."/>
            <person name="Leebens-Mack J.H."/>
            <person name="Li F.W."/>
            <person name="Wang L."/>
        </authorList>
    </citation>
    <scope>NUCLEOTIDE SEQUENCE [LARGE SCALE GENOMIC DNA]</scope>
    <source>
        <strain evidence="2">cv. PW_Plant_1</strain>
    </source>
</reference>
<organism evidence="1 2">
    <name type="scientific">Diphasiastrum complanatum</name>
    <name type="common">Issler's clubmoss</name>
    <name type="synonym">Lycopodium complanatum</name>
    <dbReference type="NCBI Taxonomy" id="34168"/>
    <lineage>
        <taxon>Eukaryota</taxon>
        <taxon>Viridiplantae</taxon>
        <taxon>Streptophyta</taxon>
        <taxon>Embryophyta</taxon>
        <taxon>Tracheophyta</taxon>
        <taxon>Lycopodiopsida</taxon>
        <taxon>Lycopodiales</taxon>
        <taxon>Lycopodiaceae</taxon>
        <taxon>Lycopodioideae</taxon>
        <taxon>Diphasiastrum</taxon>
    </lineage>
</organism>
<keyword evidence="2" id="KW-1185">Reference proteome</keyword>
<dbReference type="EMBL" id="CM055094">
    <property type="protein sequence ID" value="KAJ7561953.1"/>
    <property type="molecule type" value="Genomic_DNA"/>
</dbReference>
<name>A0ACC2E6E7_DIPCM</name>
<proteinExistence type="predicted"/>
<sequence>MADTAQRVRPQKAVVEYPLPGARQTHEIVAIDDVLVISQQDCSGLLKVPLDNMTGRPNAVKRFQMGNSKYSGFHGLFASKKHPGYVWGTLQFDSTILLIDPHAKDLKKRPEKISEYHLPSQVWGPHVVIEDGDDVWTTCKGSGHLVKINTSLPQQDDGAFTVYECHGRPIFVAVHPTSKEVYASLDLENKIFRINPKTGLQSLIDIPPERGNTPVGLIAGDDGNVWFVLVGNKSGGTGTFGCISSTGNITWFKLPILNANVGLIHLAFQPKINSGFIINNREDNADMKNKEVIRLWLLGSTLVSAQSQDAIFSVTLEGERVVRQDTIALPTQQCFTHRLLPYRGGVFVTELGVSTLAHATGEGIHLGGAVNHILRQSYQIPSETSDAYGLWGLGRYSDSLIYVSQDALERPVPLNGQDQDQQEDKVLPLPKKRALAPANN</sequence>
<protein>
    <submittedName>
        <fullName evidence="1">Uncharacterized protein</fullName>
    </submittedName>
</protein>
<comment type="caution">
    <text evidence="1">The sequence shown here is derived from an EMBL/GenBank/DDBJ whole genome shotgun (WGS) entry which is preliminary data.</text>
</comment>
<gene>
    <name evidence="1" type="ORF">O6H91_03G049300</name>
</gene>
<evidence type="ECO:0000313" key="2">
    <source>
        <dbReference type="Proteomes" id="UP001162992"/>
    </source>
</evidence>
<accession>A0ACC2E6E7</accession>
<evidence type="ECO:0000313" key="1">
    <source>
        <dbReference type="EMBL" id="KAJ7561953.1"/>
    </source>
</evidence>